<keyword evidence="5" id="KW-1185">Reference proteome</keyword>
<dbReference type="Proteomes" id="UP000636010">
    <property type="component" value="Unassembled WGS sequence"/>
</dbReference>
<protein>
    <recommendedName>
        <fullName evidence="3">Glycoside hydrolase family 3 N-terminal domain-containing protein</fullName>
    </recommendedName>
</protein>
<dbReference type="RefSeq" id="WP_188460201.1">
    <property type="nucleotide sequence ID" value="NZ_BAABHU010000001.1"/>
</dbReference>
<proteinExistence type="predicted"/>
<name>A0ABQ1LCH1_9BACT</name>
<dbReference type="InterPro" id="IPR036962">
    <property type="entry name" value="Glyco_hydro_3_N_sf"/>
</dbReference>
<dbReference type="Pfam" id="PF00933">
    <property type="entry name" value="Glyco_hydro_3"/>
    <property type="match status" value="1"/>
</dbReference>
<keyword evidence="2" id="KW-0175">Coiled coil</keyword>
<keyword evidence="1" id="KW-0378">Hydrolase</keyword>
<gene>
    <name evidence="4" type="ORF">GCM10011506_04850</name>
</gene>
<dbReference type="SUPFAM" id="SSF51445">
    <property type="entry name" value="(Trans)glycosidases"/>
    <property type="match status" value="1"/>
</dbReference>
<evidence type="ECO:0000259" key="3">
    <source>
        <dbReference type="Pfam" id="PF00933"/>
    </source>
</evidence>
<organism evidence="4 5">
    <name type="scientific">Marivirga lumbricoides</name>
    <dbReference type="NCBI Taxonomy" id="1046115"/>
    <lineage>
        <taxon>Bacteria</taxon>
        <taxon>Pseudomonadati</taxon>
        <taxon>Bacteroidota</taxon>
        <taxon>Cytophagia</taxon>
        <taxon>Cytophagales</taxon>
        <taxon>Marivirgaceae</taxon>
        <taxon>Marivirga</taxon>
    </lineage>
</organism>
<feature type="coiled-coil region" evidence="2">
    <location>
        <begin position="41"/>
        <end position="72"/>
    </location>
</feature>
<dbReference type="Gene3D" id="3.20.20.300">
    <property type="entry name" value="Glycoside hydrolase, family 3, N-terminal domain"/>
    <property type="match status" value="1"/>
</dbReference>
<evidence type="ECO:0000313" key="4">
    <source>
        <dbReference type="EMBL" id="GGC22561.1"/>
    </source>
</evidence>
<accession>A0ABQ1LCH1</accession>
<evidence type="ECO:0000256" key="2">
    <source>
        <dbReference type="SAM" id="Coils"/>
    </source>
</evidence>
<reference evidence="5" key="1">
    <citation type="journal article" date="2019" name="Int. J. Syst. Evol. Microbiol.">
        <title>The Global Catalogue of Microorganisms (GCM) 10K type strain sequencing project: providing services to taxonomists for standard genome sequencing and annotation.</title>
        <authorList>
            <consortium name="The Broad Institute Genomics Platform"/>
            <consortium name="The Broad Institute Genome Sequencing Center for Infectious Disease"/>
            <person name="Wu L."/>
            <person name="Ma J."/>
        </authorList>
    </citation>
    <scope>NUCLEOTIDE SEQUENCE [LARGE SCALE GENOMIC DNA]</scope>
    <source>
        <strain evidence="5">CGMCC 1.10832</strain>
    </source>
</reference>
<feature type="domain" description="Glycoside hydrolase family 3 N-terminal" evidence="3">
    <location>
        <begin position="52"/>
        <end position="170"/>
    </location>
</feature>
<evidence type="ECO:0000256" key="1">
    <source>
        <dbReference type="ARBA" id="ARBA00022801"/>
    </source>
</evidence>
<sequence length="188" mass="21080">MTIKEQIIKDSYAVLLPAFTELSLSLTIRNFLTNGGCSILLAETREEYVNREMSAERQQNETQEAIKQLIDEAKKIQPGLIVAVDQELVGINRLHVLSSNTPTRKEVKLMNPTALESICSDIAIEAREMGVNCFLAPTLDIVKGKNPWLLGRTWTTDVYELIKISAAFIKWSSKREGNCNGKTLSRIL</sequence>
<dbReference type="InterPro" id="IPR017853">
    <property type="entry name" value="GH"/>
</dbReference>
<dbReference type="EMBL" id="BMEC01000001">
    <property type="protein sequence ID" value="GGC22561.1"/>
    <property type="molecule type" value="Genomic_DNA"/>
</dbReference>
<dbReference type="InterPro" id="IPR001764">
    <property type="entry name" value="Glyco_hydro_3_N"/>
</dbReference>
<comment type="caution">
    <text evidence="4">The sequence shown here is derived from an EMBL/GenBank/DDBJ whole genome shotgun (WGS) entry which is preliminary data.</text>
</comment>
<evidence type="ECO:0000313" key="5">
    <source>
        <dbReference type="Proteomes" id="UP000636010"/>
    </source>
</evidence>